<protein>
    <submittedName>
        <fullName evidence="3">Uncharacterized protein LOC109371365</fullName>
    </submittedName>
</protein>
<keyword evidence="2" id="KW-1185">Reference proteome</keyword>
<accession>A0A8B7PT57</accession>
<feature type="compositionally biased region" description="Basic residues" evidence="1">
    <location>
        <begin position="171"/>
        <end position="182"/>
    </location>
</feature>
<gene>
    <name evidence="3" type="primary">LOC109371365</name>
</gene>
<dbReference type="AlphaFoldDB" id="A0A8B7PT57"/>
<evidence type="ECO:0000313" key="3">
    <source>
        <dbReference type="RefSeq" id="XP_019479381.1"/>
    </source>
</evidence>
<dbReference type="RefSeq" id="XP_019479381.1">
    <property type="nucleotide sequence ID" value="XM_019623836.1"/>
</dbReference>
<dbReference type="GeneID" id="109371365"/>
<dbReference type="Proteomes" id="UP000694851">
    <property type="component" value="Unplaced"/>
</dbReference>
<organism evidence="2 3">
    <name type="scientific">Hipposideros armiger</name>
    <name type="common">Great Himalayan leaf-nosed bat</name>
    <dbReference type="NCBI Taxonomy" id="186990"/>
    <lineage>
        <taxon>Eukaryota</taxon>
        <taxon>Metazoa</taxon>
        <taxon>Chordata</taxon>
        <taxon>Craniata</taxon>
        <taxon>Vertebrata</taxon>
        <taxon>Euteleostomi</taxon>
        <taxon>Mammalia</taxon>
        <taxon>Eutheria</taxon>
        <taxon>Laurasiatheria</taxon>
        <taxon>Chiroptera</taxon>
        <taxon>Yinpterochiroptera</taxon>
        <taxon>Rhinolophoidea</taxon>
        <taxon>Hipposideridae</taxon>
        <taxon>Hipposideros</taxon>
    </lineage>
</organism>
<proteinExistence type="predicted"/>
<feature type="region of interest" description="Disordered" evidence="1">
    <location>
        <begin position="162"/>
        <end position="184"/>
    </location>
</feature>
<reference evidence="3" key="1">
    <citation type="submission" date="2025-08" db="UniProtKB">
        <authorList>
            <consortium name="RefSeq"/>
        </authorList>
    </citation>
    <scope>IDENTIFICATION</scope>
    <source>
        <tissue evidence="3">Muscle</tissue>
    </source>
</reference>
<evidence type="ECO:0000256" key="1">
    <source>
        <dbReference type="SAM" id="MobiDB-lite"/>
    </source>
</evidence>
<dbReference type="KEGG" id="hai:109371365"/>
<name>A0A8B7PT57_HIPAR</name>
<feature type="compositionally biased region" description="Low complexity" evidence="1">
    <location>
        <begin position="124"/>
        <end position="135"/>
    </location>
</feature>
<feature type="region of interest" description="Disordered" evidence="1">
    <location>
        <begin position="119"/>
        <end position="142"/>
    </location>
</feature>
<dbReference type="OrthoDB" id="10501370at2759"/>
<sequence length="292" mass="31713">MLLQLSCRRRCCRHRRRRRCRCHCCYCSPSIHEPPPPPLPPLALLPPLPPALPGPRDTPSACGGCCLHVPPLPLPLPCVTYPLLAALICTFSDTRASLHHLLRQPRRALGLAVRAERKASSEPVPGRRAVAAAPTAGGGGEETISPTETPFCGCFAAAASATADPGPRVRTPQRRGPWVRRAPRGEHRRSPALWCPAHQHLLAHSFLPQPFREGTMIWKRSAVLRFYSVCGLLLQGNPRPAAGSINFTPIPHHPHSTPYFHSPPSSPLVPRDFHPSPCSPVRQGAVAVCSSP</sequence>
<evidence type="ECO:0000313" key="2">
    <source>
        <dbReference type="Proteomes" id="UP000694851"/>
    </source>
</evidence>